<reference evidence="2 3" key="1">
    <citation type="journal article" date="2017" name="Sci. Rep.">
        <title>Revealing the Saline Adaptation Strategies of the Halophilic Bacterium Halomonas beimenensis through High-throughput Omics and Transposon Mutagenesis Approaches.</title>
        <authorList>
            <person name="Chen Y.H."/>
            <person name="Lin S.S."/>
            <person name="Shyu Y.T."/>
        </authorList>
    </citation>
    <scope>NUCLEOTIDE SEQUENCE [LARGE SCALE GENOMIC DNA]</scope>
    <source>
        <strain evidence="2 3">NTU-111</strain>
    </source>
</reference>
<proteinExistence type="predicted"/>
<dbReference type="InterPro" id="IPR020945">
    <property type="entry name" value="DMSO/NO3_reduct_chaperone"/>
</dbReference>
<gene>
    <name evidence="2" type="ORF">BEI_1798</name>
</gene>
<dbReference type="PANTHER" id="PTHR34227:SF1">
    <property type="entry name" value="DIMETHYL SULFOXIDE REDUCTASE CHAPERONE-RELATED"/>
    <property type="match status" value="1"/>
</dbReference>
<dbReference type="KEGG" id="hbe:BEI_1798"/>
<dbReference type="EMBL" id="CP021435">
    <property type="protein sequence ID" value="ATJ82785.1"/>
    <property type="molecule type" value="Genomic_DNA"/>
</dbReference>
<keyword evidence="1" id="KW-0143">Chaperone</keyword>
<dbReference type="Pfam" id="PF02613">
    <property type="entry name" value="Nitrate_red_del"/>
    <property type="match status" value="1"/>
</dbReference>
<dbReference type="InterPro" id="IPR036411">
    <property type="entry name" value="TorD-like_sf"/>
</dbReference>
<name>A0A291P7C6_9GAMM</name>
<dbReference type="PANTHER" id="PTHR34227">
    <property type="entry name" value="CHAPERONE PROTEIN YCDY"/>
    <property type="match status" value="1"/>
</dbReference>
<evidence type="ECO:0000256" key="1">
    <source>
        <dbReference type="ARBA" id="ARBA00023186"/>
    </source>
</evidence>
<dbReference type="OrthoDB" id="8526323at2"/>
<protein>
    <submittedName>
        <fullName evidence="2">Putative formate dehydrogenase-specific chaperone</fullName>
    </submittedName>
</protein>
<dbReference type="AlphaFoldDB" id="A0A291P7C6"/>
<dbReference type="InterPro" id="IPR050289">
    <property type="entry name" value="TorD/DmsD_chaperones"/>
</dbReference>
<organism evidence="2 3">
    <name type="scientific">Halomonas beimenensis</name>
    <dbReference type="NCBI Taxonomy" id="475662"/>
    <lineage>
        <taxon>Bacteria</taxon>
        <taxon>Pseudomonadati</taxon>
        <taxon>Pseudomonadota</taxon>
        <taxon>Gammaproteobacteria</taxon>
        <taxon>Oceanospirillales</taxon>
        <taxon>Halomonadaceae</taxon>
        <taxon>Halomonas</taxon>
    </lineage>
</organism>
<dbReference type="Proteomes" id="UP000219993">
    <property type="component" value="Chromosome"/>
</dbReference>
<evidence type="ECO:0000313" key="3">
    <source>
        <dbReference type="Proteomes" id="UP000219993"/>
    </source>
</evidence>
<keyword evidence="3" id="KW-1185">Reference proteome</keyword>
<sequence length="209" mass="22772">MLQTPTPAEPRDETRALRADIYRLLGRLLREPPDGKMLAWLASLEPEGGGELARAWQALARAAGEASPAPLARAHFRHLVGVIEGDITPYASWYRNGALMDDALVALRRDLRCLGIARADHSRDPEDHLAAELEVMALLVEAGPQDAASFYRHHLAPWADACLADLAAVDTPFYARLGALGRAFLAEESRRLAPTDGETPVRFVTPPAP</sequence>
<accession>A0A291P7C6</accession>
<dbReference type="Gene3D" id="1.10.3480.10">
    <property type="entry name" value="TorD-like"/>
    <property type="match status" value="1"/>
</dbReference>
<dbReference type="SUPFAM" id="SSF89155">
    <property type="entry name" value="TorD-like"/>
    <property type="match status" value="1"/>
</dbReference>
<evidence type="ECO:0000313" key="2">
    <source>
        <dbReference type="EMBL" id="ATJ82785.1"/>
    </source>
</evidence>
<dbReference type="RefSeq" id="WP_097789187.1">
    <property type="nucleotide sequence ID" value="NZ_BAAADT010000002.1"/>
</dbReference>